<name>A0A6I6JXM0_9BACT</name>
<evidence type="ECO:0000256" key="1">
    <source>
        <dbReference type="SAM" id="MobiDB-lite"/>
    </source>
</evidence>
<gene>
    <name evidence="2" type="ORF">GM418_27635</name>
</gene>
<dbReference type="InterPro" id="IPR011042">
    <property type="entry name" value="6-blade_b-propeller_TolB-like"/>
</dbReference>
<organism evidence="2 3">
    <name type="scientific">Maribellus comscasis</name>
    <dbReference type="NCBI Taxonomy" id="2681766"/>
    <lineage>
        <taxon>Bacteria</taxon>
        <taxon>Pseudomonadati</taxon>
        <taxon>Bacteroidota</taxon>
        <taxon>Bacteroidia</taxon>
        <taxon>Marinilabiliales</taxon>
        <taxon>Prolixibacteraceae</taxon>
        <taxon>Maribellus</taxon>
    </lineage>
</organism>
<keyword evidence="3" id="KW-1185">Reference proteome</keyword>
<protein>
    <submittedName>
        <fullName evidence="2">DUF3748 domain-containing protein</fullName>
    </submittedName>
</protein>
<dbReference type="RefSeq" id="WP_158871037.1">
    <property type="nucleotide sequence ID" value="NZ_CP046401.1"/>
</dbReference>
<accession>A0A6I6JXM0</accession>
<dbReference type="InterPro" id="IPR022223">
    <property type="entry name" value="DUF3748"/>
</dbReference>
<dbReference type="EMBL" id="CP046401">
    <property type="protein sequence ID" value="QGY47301.1"/>
    <property type="molecule type" value="Genomic_DNA"/>
</dbReference>
<dbReference type="KEGG" id="mcos:GM418_27635"/>
<dbReference type="Proteomes" id="UP000428260">
    <property type="component" value="Chromosome"/>
</dbReference>
<dbReference type="Gene3D" id="2.120.10.30">
    <property type="entry name" value="TolB, C-terminal domain"/>
    <property type="match status" value="1"/>
</dbReference>
<feature type="region of interest" description="Disordered" evidence="1">
    <location>
        <begin position="166"/>
        <end position="187"/>
    </location>
</feature>
<dbReference type="AlphaFoldDB" id="A0A6I6JXM0"/>
<dbReference type="Pfam" id="PF12566">
    <property type="entry name" value="DUF3748"/>
    <property type="match status" value="1"/>
</dbReference>
<evidence type="ECO:0000313" key="3">
    <source>
        <dbReference type="Proteomes" id="UP000428260"/>
    </source>
</evidence>
<dbReference type="PROSITE" id="PS51257">
    <property type="entry name" value="PROKAR_LIPOPROTEIN"/>
    <property type="match status" value="1"/>
</dbReference>
<proteinExistence type="predicted"/>
<sequence>MKRKLQYNSLTAFLWLTGLGLTGCIAENQNRVLQIIMKEKQISFSDKNHALDNNDNFSPDDNFLCYDTRGTIFNEDIGNCKTIEKIEIATGKETILYEPESITGEQAAPGVGAVSWHPSEEKAIFIHGPLLEEVKKRGYYDKPNRTGVEVSTDGKGAITKVDMRNVSTEGPTIPGAQRGGTHRHEYSRNGKRIGFTYDDFLITDIDRTIGYMEKNQDSPKGYTHYFSVIVKPAGKGKSKAGEIEKAYGDSWVDSVGTMRAFIGKVRAGNGLDYDTSLFVADIPDDVDITSAFSGDSDTYPEPPAGIQIRRLTYSGSVSGIVRGSADGKRVAYLASDKEGVKQIFVIDADGSELSSDKRKQPLQLSHFSNDASCVRWHPSGNWVFSVVNGNIAASCTKPGNNFGKSVMLTNDKQDRTQLVVSGNGEMLAYNIFQPNKNTGEERGYMQIFVMELTVDELNDVFNIQKEK</sequence>
<dbReference type="SUPFAM" id="SSF69304">
    <property type="entry name" value="Tricorn protease N-terminal domain"/>
    <property type="match status" value="1"/>
</dbReference>
<reference evidence="2 3" key="1">
    <citation type="submission" date="2019-11" db="EMBL/GenBank/DDBJ databases">
        <authorList>
            <person name="Zheng R.K."/>
            <person name="Sun C.M."/>
        </authorList>
    </citation>
    <scope>NUCLEOTIDE SEQUENCE [LARGE SCALE GENOMIC DNA]</scope>
    <source>
        <strain evidence="2 3">WC007</strain>
    </source>
</reference>
<evidence type="ECO:0000313" key="2">
    <source>
        <dbReference type="EMBL" id="QGY47301.1"/>
    </source>
</evidence>